<organism evidence="10 11">
    <name type="scientific">Aeromonas phage JELG-KS1</name>
    <dbReference type="NCBI Taxonomy" id="2951233"/>
    <lineage>
        <taxon>Viruses</taxon>
        <taxon>Duplodnaviria</taxon>
        <taxon>Heunggongvirae</taxon>
        <taxon>Uroviricota</taxon>
        <taxon>Caudoviricetes</taxon>
        <taxon>Autographivirales</taxon>
        <taxon>Autotranscriptaviridae</taxon>
        <taxon>Studiervirinae</taxon>
        <taxon>Jelgvirus</taxon>
        <taxon>Jelgvirus JELGKS1</taxon>
    </lineage>
</organism>
<accession>A0A9E7T0U2</accession>
<keyword evidence="4 10" id="KW-0436">Ligase</keyword>
<feature type="active site" description="N6-AMP-lysine intermediate" evidence="8">
    <location>
        <position position="34"/>
    </location>
</feature>
<dbReference type="GO" id="GO:0006281">
    <property type="term" value="P:DNA repair"/>
    <property type="evidence" value="ECO:0007669"/>
    <property type="project" value="UniProtKB-KW"/>
</dbReference>
<evidence type="ECO:0000256" key="5">
    <source>
        <dbReference type="ARBA" id="ARBA00022705"/>
    </source>
</evidence>
<keyword evidence="11" id="KW-1185">Reference proteome</keyword>
<dbReference type="GO" id="GO:0003910">
    <property type="term" value="F:DNA ligase (ATP) activity"/>
    <property type="evidence" value="ECO:0007669"/>
    <property type="project" value="InterPro"/>
</dbReference>
<dbReference type="GO" id="GO:0003690">
    <property type="term" value="F:double-stranded DNA binding"/>
    <property type="evidence" value="ECO:0007669"/>
    <property type="project" value="InterPro"/>
</dbReference>
<dbReference type="PANTHER" id="PTHR47810:SF1">
    <property type="entry name" value="DNA LIGASE B"/>
    <property type="match status" value="1"/>
</dbReference>
<dbReference type="EMBL" id="ON604651">
    <property type="protein sequence ID" value="UTQ78145.1"/>
    <property type="molecule type" value="Genomic_DNA"/>
</dbReference>
<dbReference type="GO" id="GO:0006310">
    <property type="term" value="P:DNA recombination"/>
    <property type="evidence" value="ECO:0007669"/>
    <property type="project" value="InterPro"/>
</dbReference>
<evidence type="ECO:0000256" key="2">
    <source>
        <dbReference type="ARBA" id="ARBA00007572"/>
    </source>
</evidence>
<proteinExistence type="inferred from homology"/>
<dbReference type="Gene3D" id="3.30.470.30">
    <property type="entry name" value="DNA ligase/mRNA capping enzyme"/>
    <property type="match status" value="1"/>
</dbReference>
<dbReference type="InterPro" id="IPR041559">
    <property type="entry name" value="DNA_ligase_ATP-dep_T7_C"/>
</dbReference>
<dbReference type="InterPro" id="IPR050326">
    <property type="entry name" value="NAD_dep_DNA_ligaseB"/>
</dbReference>
<evidence type="ECO:0000256" key="6">
    <source>
        <dbReference type="ARBA" id="ARBA00022763"/>
    </source>
</evidence>
<evidence type="ECO:0000256" key="1">
    <source>
        <dbReference type="ARBA" id="ARBA00001968"/>
    </source>
</evidence>
<evidence type="ECO:0000256" key="7">
    <source>
        <dbReference type="ARBA" id="ARBA00023204"/>
    </source>
</evidence>
<dbReference type="SUPFAM" id="SSF56091">
    <property type="entry name" value="DNA ligase/mRNA capping enzyme, catalytic domain"/>
    <property type="match status" value="1"/>
</dbReference>
<dbReference type="GO" id="GO:0005524">
    <property type="term" value="F:ATP binding"/>
    <property type="evidence" value="ECO:0007669"/>
    <property type="project" value="InterPro"/>
</dbReference>
<evidence type="ECO:0000313" key="10">
    <source>
        <dbReference type="EMBL" id="UTQ78145.1"/>
    </source>
</evidence>
<dbReference type="PANTHER" id="PTHR47810">
    <property type="entry name" value="DNA LIGASE"/>
    <property type="match status" value="1"/>
</dbReference>
<keyword evidence="5" id="KW-0235">DNA replication</keyword>
<evidence type="ECO:0000259" key="9">
    <source>
        <dbReference type="PROSITE" id="PS50160"/>
    </source>
</evidence>
<keyword evidence="6" id="KW-0227">DNA damage</keyword>
<dbReference type="Gene3D" id="2.40.50.140">
    <property type="entry name" value="Nucleic acid-binding proteins"/>
    <property type="match status" value="1"/>
</dbReference>
<dbReference type="Pfam" id="PF17879">
    <property type="entry name" value="DNA_ligase_C"/>
    <property type="match status" value="1"/>
</dbReference>
<dbReference type="GO" id="GO:0006260">
    <property type="term" value="P:DNA replication"/>
    <property type="evidence" value="ECO:0007669"/>
    <property type="project" value="UniProtKB-KW"/>
</dbReference>
<name>A0A9E7T0U2_9CAUD</name>
<dbReference type="InterPro" id="IPR012310">
    <property type="entry name" value="DNA_ligase_ATP-dep_cent"/>
</dbReference>
<dbReference type="Proteomes" id="UP001060072">
    <property type="component" value="Segment"/>
</dbReference>
<comment type="cofactor">
    <cofactor evidence="1">
        <name>a divalent metal cation</name>
        <dbReference type="ChEBI" id="CHEBI:60240"/>
    </cofactor>
</comment>
<feature type="domain" description="ATP-dependent DNA ligase family profile" evidence="9">
    <location>
        <begin position="164"/>
        <end position="229"/>
    </location>
</feature>
<protein>
    <recommendedName>
        <fullName evidence="3">DNA ligase</fullName>
    </recommendedName>
</protein>
<evidence type="ECO:0000313" key="11">
    <source>
        <dbReference type="Proteomes" id="UP001060072"/>
    </source>
</evidence>
<evidence type="ECO:0000256" key="8">
    <source>
        <dbReference type="PIRSR" id="PIRSR001600-50"/>
    </source>
</evidence>
<dbReference type="InterPro" id="IPR016306">
    <property type="entry name" value="DNA_ligase_T7"/>
</dbReference>
<dbReference type="Pfam" id="PF01068">
    <property type="entry name" value="DNA_ligase_A_M"/>
    <property type="match status" value="1"/>
</dbReference>
<sequence>MINVVFNPAKPVKFNEKAIAKVIETQGSVIADIKSDGVRCELVIQPCEDIQGKPAARCYAFSRSDKLLPALRELFSSDEDRIKMGQLLSESLYPEGMVIDGEMMVKGVDFQTGSGMLRCKTPISVDKLEYVIYGCLPLSHFTNNDKRESFDVANCVMQAQIGVLIHQVKEMLPCLSWSQVTSYDVFDIESLHELYEQVREAGHEGLVIKAPLAVWHRGKKVNWWKMKPEDNIDGSVVGILWGTEGKKYEGKVIGFEVKLEDNGHVVRCDGLTDAQIDEYTAKVKAHTTCETGCQYAKDVGMPEHSCGGQCQYDHHKDNNPFYNWAIQVKFMERTSDGSLRHPKFDCWRGTESDPTVKS</sequence>
<reference evidence="10" key="1">
    <citation type="submission" date="2022-05" db="EMBL/GenBank/DDBJ databases">
        <title>Complete genome sequence of Aeromonas phage JELG-KS1.</title>
        <authorList>
            <person name="Svanberga K."/>
            <person name="Dislers A."/>
            <person name="Kazaks A."/>
            <person name="Zrelovs N."/>
        </authorList>
    </citation>
    <scope>NUCLEOTIDE SEQUENCE</scope>
</reference>
<keyword evidence="7" id="KW-0234">DNA repair</keyword>
<dbReference type="PIRSF" id="PIRSF001600">
    <property type="entry name" value="DNA_ligase_phage_T3"/>
    <property type="match status" value="1"/>
</dbReference>
<dbReference type="SUPFAM" id="SSF50249">
    <property type="entry name" value="Nucleic acid-binding proteins"/>
    <property type="match status" value="1"/>
</dbReference>
<comment type="similarity">
    <text evidence="2">Belongs to the ATP-dependent DNA ligase family.</text>
</comment>
<evidence type="ECO:0000256" key="3">
    <source>
        <dbReference type="ARBA" id="ARBA00013308"/>
    </source>
</evidence>
<evidence type="ECO:0000256" key="4">
    <source>
        <dbReference type="ARBA" id="ARBA00022598"/>
    </source>
</evidence>
<dbReference type="Gene3D" id="3.30.1490.70">
    <property type="match status" value="1"/>
</dbReference>
<dbReference type="InterPro" id="IPR012340">
    <property type="entry name" value="NA-bd_OB-fold"/>
</dbReference>
<dbReference type="PROSITE" id="PS50160">
    <property type="entry name" value="DNA_LIGASE_A3"/>
    <property type="match status" value="1"/>
</dbReference>